<organism evidence="2">
    <name type="scientific">Ixodes ricinus</name>
    <name type="common">Common tick</name>
    <name type="synonym">Acarus ricinus</name>
    <dbReference type="NCBI Taxonomy" id="34613"/>
    <lineage>
        <taxon>Eukaryota</taxon>
        <taxon>Metazoa</taxon>
        <taxon>Ecdysozoa</taxon>
        <taxon>Arthropoda</taxon>
        <taxon>Chelicerata</taxon>
        <taxon>Arachnida</taxon>
        <taxon>Acari</taxon>
        <taxon>Parasitiformes</taxon>
        <taxon>Ixodida</taxon>
        <taxon>Ixodoidea</taxon>
        <taxon>Ixodidae</taxon>
        <taxon>Ixodinae</taxon>
        <taxon>Ixodes</taxon>
    </lineage>
</organism>
<dbReference type="EMBL" id="GBIH01002331">
    <property type="protein sequence ID" value="JAC92379.1"/>
    <property type="molecule type" value="mRNA"/>
</dbReference>
<protein>
    <submittedName>
        <fullName evidence="2">Putative secreted salivary gland peptide</fullName>
    </submittedName>
</protein>
<proteinExistence type="evidence at transcript level"/>
<accession>A0A090X940</accession>
<name>A0A090X940_IXORI</name>
<dbReference type="AlphaFoldDB" id="A0A090X940"/>
<sequence length="113" mass="12667">MLLVLFAVVLFLPAFEAAATFFLFDPYFSCLNIIQAVGDLFCEFHGHNAVGVWNVPGWYHNTCEIGCNGGGTRVRLPESACPRGGYRFCDDNAVNNLKRWSDDITNTKKRICQ</sequence>
<keyword evidence="1" id="KW-0732">Signal</keyword>
<evidence type="ECO:0000313" key="2">
    <source>
        <dbReference type="EMBL" id="JAC92379.1"/>
    </source>
</evidence>
<feature type="signal peptide" evidence="1">
    <location>
        <begin position="1"/>
        <end position="19"/>
    </location>
</feature>
<reference evidence="2" key="1">
    <citation type="journal article" date="2015" name="PLoS Negl. Trop. Dis.">
        <title>Deep Sequencing Analysis of the Ixodes ricinus Haemocytome.</title>
        <authorList>
            <person name="Kotsyfakis M."/>
            <person name="Kopacek P."/>
            <person name="Franta Z."/>
            <person name="Pedra J.H."/>
            <person name="Ribeiro J.M."/>
        </authorList>
    </citation>
    <scope>NUCLEOTIDE SEQUENCE</scope>
</reference>
<feature type="chain" id="PRO_5001866620" evidence="1">
    <location>
        <begin position="20"/>
        <end position="113"/>
    </location>
</feature>
<evidence type="ECO:0000256" key="1">
    <source>
        <dbReference type="SAM" id="SignalP"/>
    </source>
</evidence>